<organism evidence="1">
    <name type="scientific">marine sediment metagenome</name>
    <dbReference type="NCBI Taxonomy" id="412755"/>
    <lineage>
        <taxon>unclassified sequences</taxon>
        <taxon>metagenomes</taxon>
        <taxon>ecological metagenomes</taxon>
    </lineage>
</organism>
<evidence type="ECO:0000313" key="1">
    <source>
        <dbReference type="EMBL" id="KKN35423.1"/>
    </source>
</evidence>
<protein>
    <submittedName>
        <fullName evidence="1">Uncharacterized protein</fullName>
    </submittedName>
</protein>
<sequence>MANINNYNLSYKPLYIYTENLNFFYKLNKELKRLNIDFEILYTGRKLPTLSSIVLTTLDEIKKLENIPEKLVILPYSSTDNFNHYILEILAAVKIEFKDFYSELTFSIDPGTTHIGIIVFLDDFYLHAHTIYEKELFIETINKYIICFQKKNLNLLRLNFKIGSGVIPITIDLLKKIFSNFENRKKMKVYLVDEAKSSKIKIQDKFNLIKSKHESSALIIAMRKGIEVNIRNYLKVIKYGNSYNQNYYGKDEISFEPIMEGSVKLKEIISRLLNDDISLSKSSQILEEYNSNSFDI</sequence>
<proteinExistence type="predicted"/>
<gene>
    <name evidence="1" type="ORF">LCGC14_0783660</name>
</gene>
<dbReference type="AlphaFoldDB" id="A0A0F9T1R0"/>
<comment type="caution">
    <text evidence="1">The sequence shown here is derived from an EMBL/GenBank/DDBJ whole genome shotgun (WGS) entry which is preliminary data.</text>
</comment>
<accession>A0A0F9T1R0</accession>
<dbReference type="EMBL" id="LAZR01002038">
    <property type="protein sequence ID" value="KKN35423.1"/>
    <property type="molecule type" value="Genomic_DNA"/>
</dbReference>
<reference evidence="1" key="1">
    <citation type="journal article" date="2015" name="Nature">
        <title>Complex archaea that bridge the gap between prokaryotes and eukaryotes.</title>
        <authorList>
            <person name="Spang A."/>
            <person name="Saw J.H."/>
            <person name="Jorgensen S.L."/>
            <person name="Zaremba-Niedzwiedzka K."/>
            <person name="Martijn J."/>
            <person name="Lind A.E."/>
            <person name="van Eijk R."/>
            <person name="Schleper C."/>
            <person name="Guy L."/>
            <person name="Ettema T.J."/>
        </authorList>
    </citation>
    <scope>NUCLEOTIDE SEQUENCE</scope>
</reference>
<name>A0A0F9T1R0_9ZZZZ</name>